<reference evidence="3" key="1">
    <citation type="submission" date="2025-08" db="UniProtKB">
        <authorList>
            <consortium name="RefSeq"/>
        </authorList>
    </citation>
    <scope>IDENTIFICATION</scope>
    <source>
        <tissue evidence="3">Young leaves</tissue>
    </source>
</reference>
<dbReference type="SUPFAM" id="SSF55008">
    <property type="entry name" value="HMA, heavy metal-associated domain"/>
    <property type="match status" value="1"/>
</dbReference>
<gene>
    <name evidence="3" type="primary">LOC111440501</name>
</gene>
<accession>A0A6J1EZE4</accession>
<dbReference type="RefSeq" id="XP_022933309.1">
    <property type="nucleotide sequence ID" value="XM_023077541.1"/>
</dbReference>
<dbReference type="GeneID" id="111440501"/>
<dbReference type="AlphaFoldDB" id="A0A6J1EZE4"/>
<dbReference type="Pfam" id="PF00403">
    <property type="entry name" value="HMA"/>
    <property type="match status" value="1"/>
</dbReference>
<protein>
    <submittedName>
        <fullName evidence="3">Heavy metal-associated isoprenylated plant protein 45-like</fullName>
    </submittedName>
</protein>
<proteinExistence type="predicted"/>
<organism evidence="2 3">
    <name type="scientific">Cucurbita moschata</name>
    <name type="common">Winter crookneck squash</name>
    <name type="synonym">Cucurbita pepo var. moschata</name>
    <dbReference type="NCBI Taxonomy" id="3662"/>
    <lineage>
        <taxon>Eukaryota</taxon>
        <taxon>Viridiplantae</taxon>
        <taxon>Streptophyta</taxon>
        <taxon>Embryophyta</taxon>
        <taxon>Tracheophyta</taxon>
        <taxon>Spermatophyta</taxon>
        <taxon>Magnoliopsida</taxon>
        <taxon>eudicotyledons</taxon>
        <taxon>Gunneridae</taxon>
        <taxon>Pentapetalae</taxon>
        <taxon>rosids</taxon>
        <taxon>fabids</taxon>
        <taxon>Cucurbitales</taxon>
        <taxon>Cucurbitaceae</taxon>
        <taxon>Cucurbiteae</taxon>
        <taxon>Cucurbita</taxon>
    </lineage>
</organism>
<name>A0A6J1EZE4_CUCMO</name>
<dbReference type="CDD" id="cd00371">
    <property type="entry name" value="HMA"/>
    <property type="match status" value="1"/>
</dbReference>
<dbReference type="PROSITE" id="PS50846">
    <property type="entry name" value="HMA_2"/>
    <property type="match status" value="1"/>
</dbReference>
<dbReference type="InterPro" id="IPR036163">
    <property type="entry name" value="HMA_dom_sf"/>
</dbReference>
<evidence type="ECO:0000259" key="1">
    <source>
        <dbReference type="PROSITE" id="PS50846"/>
    </source>
</evidence>
<feature type="domain" description="HMA" evidence="1">
    <location>
        <begin position="74"/>
        <end position="140"/>
    </location>
</feature>
<evidence type="ECO:0000313" key="3">
    <source>
        <dbReference type="RefSeq" id="XP_022933309.1"/>
    </source>
</evidence>
<dbReference type="KEGG" id="cmos:111440501"/>
<dbReference type="Gene3D" id="3.30.70.100">
    <property type="match status" value="1"/>
</dbReference>
<dbReference type="PANTHER" id="PTHR46119:SF11">
    <property type="entry name" value="HEAVY METAL TRANSPORT_DETOXIFICATION SUPERFAMILY PROTEIN"/>
    <property type="match status" value="1"/>
</dbReference>
<dbReference type="PANTHER" id="PTHR46119">
    <property type="entry name" value="OS08G0405700 PROTEIN"/>
    <property type="match status" value="1"/>
</dbReference>
<dbReference type="InterPro" id="IPR006121">
    <property type="entry name" value="HMA_dom"/>
</dbReference>
<dbReference type="InterPro" id="IPR044526">
    <property type="entry name" value="NAKR1-3"/>
</dbReference>
<evidence type="ECO:0000313" key="2">
    <source>
        <dbReference type="Proteomes" id="UP000504609"/>
    </source>
</evidence>
<dbReference type="Proteomes" id="UP000504609">
    <property type="component" value="Unplaced"/>
</dbReference>
<dbReference type="PROSITE" id="PS51257">
    <property type="entry name" value="PROKAR_LIPOPROTEIN"/>
    <property type="match status" value="1"/>
</dbReference>
<dbReference type="GO" id="GO:0046872">
    <property type="term" value="F:metal ion binding"/>
    <property type="evidence" value="ECO:0007669"/>
    <property type="project" value="InterPro"/>
</dbReference>
<keyword evidence="2" id="KW-1185">Reference proteome</keyword>
<sequence length="143" mass="15863">MGKLHKKISKALDCFSLSLGPSSCSSGSCFCINSMEEQEDEFDKLPLISTHKDQLPTLKDVVNGNQTLAFQLKPKMVTLRVSMHCRGCARKVEKHISKMEGVSSYTIDLETKMVIIIGDILPFEVVESVSKVKNAQLWQSSLA</sequence>